<dbReference type="RefSeq" id="WP_170137793.1">
    <property type="nucleotide sequence ID" value="NZ_QLMA01000005.1"/>
</dbReference>
<evidence type="ECO:0000313" key="2">
    <source>
        <dbReference type="Proteomes" id="UP000249819"/>
    </source>
</evidence>
<evidence type="ECO:0000313" key="1">
    <source>
        <dbReference type="EMBL" id="RAJ80328.1"/>
    </source>
</evidence>
<dbReference type="Proteomes" id="UP000249819">
    <property type="component" value="Unassembled WGS sequence"/>
</dbReference>
<comment type="caution">
    <text evidence="1">The sequence shown here is derived from an EMBL/GenBank/DDBJ whole genome shotgun (WGS) entry which is preliminary data.</text>
</comment>
<dbReference type="EMBL" id="QLMA01000005">
    <property type="protein sequence ID" value="RAJ80328.1"/>
    <property type="molecule type" value="Genomic_DNA"/>
</dbReference>
<reference evidence="1 2" key="1">
    <citation type="submission" date="2018-06" db="EMBL/GenBank/DDBJ databases">
        <title>Genomic Encyclopedia of Archaeal and Bacterial Type Strains, Phase II (KMG-II): from individual species to whole genera.</title>
        <authorList>
            <person name="Goeker M."/>
        </authorList>
    </citation>
    <scope>NUCLEOTIDE SEQUENCE [LARGE SCALE GENOMIC DNA]</scope>
    <source>
        <strain evidence="1 2">DSM 29821</strain>
    </source>
</reference>
<sequence>MRKTTAKKLTLNKIRVAKLDTNGREVNAKAPTYTGCSLMAKCTPPVSKDTCF</sequence>
<name>A0A327W5R6_9BACT</name>
<organism evidence="1 2">
    <name type="scientific">Chitinophaga dinghuensis</name>
    <dbReference type="NCBI Taxonomy" id="1539050"/>
    <lineage>
        <taxon>Bacteria</taxon>
        <taxon>Pseudomonadati</taxon>
        <taxon>Bacteroidota</taxon>
        <taxon>Chitinophagia</taxon>
        <taxon>Chitinophagales</taxon>
        <taxon>Chitinophagaceae</taxon>
        <taxon>Chitinophaga</taxon>
    </lineage>
</organism>
<proteinExistence type="predicted"/>
<protein>
    <submittedName>
        <fullName evidence="1">Uncharacterized protein</fullName>
    </submittedName>
</protein>
<gene>
    <name evidence="1" type="ORF">CLV59_105437</name>
</gene>
<dbReference type="AlphaFoldDB" id="A0A327W5R6"/>
<keyword evidence="2" id="KW-1185">Reference proteome</keyword>
<accession>A0A327W5R6</accession>